<accession>A0A6N7W7P6</accession>
<proteinExistence type="predicted"/>
<feature type="repeat" description="TPR" evidence="1">
    <location>
        <begin position="84"/>
        <end position="117"/>
    </location>
</feature>
<keyword evidence="3" id="KW-0812">Transmembrane</keyword>
<dbReference type="Gene3D" id="1.25.40.10">
    <property type="entry name" value="Tetratricopeptide repeat domain"/>
    <property type="match status" value="1"/>
</dbReference>
<dbReference type="SUPFAM" id="SSF48452">
    <property type="entry name" value="TPR-like"/>
    <property type="match status" value="1"/>
</dbReference>
<dbReference type="AlphaFoldDB" id="A0A6N7W7P6"/>
<dbReference type="PROSITE" id="PS50005">
    <property type="entry name" value="TPR"/>
    <property type="match status" value="1"/>
</dbReference>
<feature type="compositionally biased region" description="Low complexity" evidence="2">
    <location>
        <begin position="188"/>
        <end position="201"/>
    </location>
</feature>
<evidence type="ECO:0000256" key="3">
    <source>
        <dbReference type="SAM" id="Phobius"/>
    </source>
</evidence>
<keyword evidence="3" id="KW-0472">Membrane</keyword>
<feature type="region of interest" description="Disordered" evidence="2">
    <location>
        <begin position="172"/>
        <end position="288"/>
    </location>
</feature>
<organism evidence="4 5">
    <name type="scientific">Scrofimicrobium canadense</name>
    <dbReference type="NCBI Taxonomy" id="2652290"/>
    <lineage>
        <taxon>Bacteria</taxon>
        <taxon>Bacillati</taxon>
        <taxon>Actinomycetota</taxon>
        <taxon>Actinomycetes</taxon>
        <taxon>Actinomycetales</taxon>
        <taxon>Actinomycetaceae</taxon>
        <taxon>Scrofimicrobium</taxon>
    </lineage>
</organism>
<keyword evidence="3" id="KW-1133">Transmembrane helix</keyword>
<comment type="caution">
    <text evidence="4">The sequence shown here is derived from an EMBL/GenBank/DDBJ whole genome shotgun (WGS) entry which is preliminary data.</text>
</comment>
<dbReference type="EMBL" id="VULO01000006">
    <property type="protein sequence ID" value="MSS84276.1"/>
    <property type="molecule type" value="Genomic_DNA"/>
</dbReference>
<protein>
    <submittedName>
        <fullName evidence="4">Uncharacterized protein</fullName>
    </submittedName>
</protein>
<keyword evidence="5" id="KW-1185">Reference proteome</keyword>
<reference evidence="4 5" key="1">
    <citation type="submission" date="2019-08" db="EMBL/GenBank/DDBJ databases">
        <title>In-depth cultivation of the pig gut microbiome towards novel bacterial diversity and tailored functional studies.</title>
        <authorList>
            <person name="Wylensek D."/>
            <person name="Hitch T.C.A."/>
            <person name="Clavel T."/>
        </authorList>
    </citation>
    <scope>NUCLEOTIDE SEQUENCE [LARGE SCALE GENOMIC DNA]</scope>
    <source>
        <strain evidence="4 5">WB03_NA08</strain>
    </source>
</reference>
<dbReference type="RefSeq" id="WP_154544475.1">
    <property type="nucleotide sequence ID" value="NZ_VULO01000006.1"/>
</dbReference>
<feature type="compositionally biased region" description="Basic and acidic residues" evidence="2">
    <location>
        <begin position="206"/>
        <end position="217"/>
    </location>
</feature>
<feature type="transmembrane region" description="Helical" evidence="3">
    <location>
        <begin position="25"/>
        <end position="55"/>
    </location>
</feature>
<sequence>MPSEILPPFGALTPPPRPTQRNRTLLVALWVSLPFIVVGLIAGLALVLLQVWAWLGIRDFQSEAYADARVAFKTQTSLPFPATWVPQYNVGTAILAQGNAEEALTYFEKAFETVPKAVVDEQGKIQAFTYECSVRMNTSAAYESMGDQVKDSDATQADELYASAQEWVAPCVMSSSGGQGDSEDEEQQQGQGQGSESQADQEASDAGERLEQKRQDLQGDGQEPQESEEQPSEGGENQETPDSSDPFDGESQAEKERREKLQGQKNDQAERQREREEAQNRDRTAKGW</sequence>
<dbReference type="InterPro" id="IPR019734">
    <property type="entry name" value="TPR_rpt"/>
</dbReference>
<feature type="compositionally biased region" description="Basic and acidic residues" evidence="2">
    <location>
        <begin position="252"/>
        <end position="288"/>
    </location>
</feature>
<gene>
    <name evidence="4" type="ORF">FYJ24_05740</name>
</gene>
<evidence type="ECO:0000313" key="5">
    <source>
        <dbReference type="Proteomes" id="UP000470875"/>
    </source>
</evidence>
<evidence type="ECO:0000313" key="4">
    <source>
        <dbReference type="EMBL" id="MSS84276.1"/>
    </source>
</evidence>
<name>A0A6N7W7P6_9ACTO</name>
<dbReference type="Proteomes" id="UP000470875">
    <property type="component" value="Unassembled WGS sequence"/>
</dbReference>
<keyword evidence="1" id="KW-0802">TPR repeat</keyword>
<evidence type="ECO:0000256" key="2">
    <source>
        <dbReference type="SAM" id="MobiDB-lite"/>
    </source>
</evidence>
<dbReference type="InterPro" id="IPR011990">
    <property type="entry name" value="TPR-like_helical_dom_sf"/>
</dbReference>
<evidence type="ECO:0000256" key="1">
    <source>
        <dbReference type="PROSITE-ProRule" id="PRU00339"/>
    </source>
</evidence>